<dbReference type="GeneID" id="100374535"/>
<comment type="subcellular location">
    <subcellularLocation>
        <location evidence="1">Mitochondrion</location>
    </subcellularLocation>
</comment>
<reference evidence="8" key="1">
    <citation type="submission" date="2025-08" db="UniProtKB">
        <authorList>
            <consortium name="RefSeq"/>
        </authorList>
    </citation>
    <scope>IDENTIFICATION</scope>
    <source>
        <tissue evidence="8">Testes</tissue>
    </source>
</reference>
<evidence type="ECO:0000256" key="4">
    <source>
        <dbReference type="ARBA" id="ARBA00023054"/>
    </source>
</evidence>
<sequence>MALLRAGVRAVGLSRNLAVFSQTRVMSTGELGSGVGKGGGGGGSIRESGGSFGKREAAKEEEYFRKLQAQQLKSLRKQHDEEIDFHEAAIRRHKDAISRHKKKMHQIEDEEDEILGDSDSDKDRKK</sequence>
<proteinExistence type="inferred from homology"/>
<evidence type="ECO:0000256" key="1">
    <source>
        <dbReference type="ARBA" id="ARBA00004173"/>
    </source>
</evidence>
<dbReference type="Pfam" id="PF04568">
    <property type="entry name" value="IATP"/>
    <property type="match status" value="1"/>
</dbReference>
<name>A0ABM0GT31_SACKO</name>
<feature type="region of interest" description="Disordered" evidence="6">
    <location>
        <begin position="28"/>
        <end position="57"/>
    </location>
</feature>
<gene>
    <name evidence="8" type="primary">LOC100374535</name>
</gene>
<keyword evidence="4" id="KW-0175">Coiled coil</keyword>
<evidence type="ECO:0000313" key="8">
    <source>
        <dbReference type="RefSeq" id="XP_002736767.1"/>
    </source>
</evidence>
<dbReference type="PANTHER" id="PTHR48417">
    <property type="entry name" value="ATP SYNTHASE F1 SUBUNIT EPSILON"/>
    <property type="match status" value="1"/>
</dbReference>
<evidence type="ECO:0000313" key="7">
    <source>
        <dbReference type="Proteomes" id="UP000694865"/>
    </source>
</evidence>
<evidence type="ECO:0000256" key="3">
    <source>
        <dbReference type="ARBA" id="ARBA00022946"/>
    </source>
</evidence>
<dbReference type="SUPFAM" id="SSF64602">
    <property type="entry name" value="F1 ATPase inhibitor, IF1, C-terminal domain"/>
    <property type="match status" value="1"/>
</dbReference>
<protein>
    <submittedName>
        <fullName evidence="8">ATPase inhibitor, mitochondrial-like</fullName>
    </submittedName>
</protein>
<evidence type="ECO:0000256" key="6">
    <source>
        <dbReference type="SAM" id="MobiDB-lite"/>
    </source>
</evidence>
<dbReference type="Proteomes" id="UP000694865">
    <property type="component" value="Unplaced"/>
</dbReference>
<feature type="compositionally biased region" description="Gly residues" evidence="6">
    <location>
        <begin position="31"/>
        <end position="44"/>
    </location>
</feature>
<dbReference type="Gene3D" id="1.20.5.500">
    <property type="entry name" value="Single helix bin"/>
    <property type="match status" value="1"/>
</dbReference>
<evidence type="ECO:0000256" key="2">
    <source>
        <dbReference type="ARBA" id="ARBA00010901"/>
    </source>
</evidence>
<comment type="similarity">
    <text evidence="2">Belongs to the ATPase inhibitor family.</text>
</comment>
<dbReference type="PANTHER" id="PTHR48417:SF1">
    <property type="entry name" value="ATP SYNTHASE F1 SUBUNIT EPSILON"/>
    <property type="match status" value="1"/>
</dbReference>
<feature type="compositionally biased region" description="Acidic residues" evidence="6">
    <location>
        <begin position="108"/>
        <end position="118"/>
    </location>
</feature>
<keyword evidence="5" id="KW-0496">Mitochondrion</keyword>
<feature type="region of interest" description="Disordered" evidence="6">
    <location>
        <begin position="95"/>
        <end position="126"/>
    </location>
</feature>
<accession>A0ABM0GT31</accession>
<dbReference type="InterPro" id="IPR007648">
    <property type="entry name" value="ATPase_inhibitor_mt"/>
</dbReference>
<keyword evidence="7" id="KW-1185">Reference proteome</keyword>
<evidence type="ECO:0000256" key="5">
    <source>
        <dbReference type="ARBA" id="ARBA00023128"/>
    </source>
</evidence>
<organism evidence="7 8">
    <name type="scientific">Saccoglossus kowalevskii</name>
    <name type="common">Acorn worm</name>
    <dbReference type="NCBI Taxonomy" id="10224"/>
    <lineage>
        <taxon>Eukaryota</taxon>
        <taxon>Metazoa</taxon>
        <taxon>Hemichordata</taxon>
        <taxon>Enteropneusta</taxon>
        <taxon>Harrimaniidae</taxon>
        <taxon>Saccoglossus</taxon>
    </lineage>
</organism>
<keyword evidence="3" id="KW-0809">Transit peptide</keyword>
<dbReference type="RefSeq" id="XP_002736767.1">
    <property type="nucleotide sequence ID" value="XM_002736721.2"/>
</dbReference>